<feature type="transmembrane region" description="Helical" evidence="7">
    <location>
        <begin position="250"/>
        <end position="269"/>
    </location>
</feature>
<evidence type="ECO:0000256" key="1">
    <source>
        <dbReference type="ARBA" id="ARBA00004141"/>
    </source>
</evidence>
<dbReference type="OrthoDB" id="30881at2759"/>
<dbReference type="PANTHER" id="PTHR13353:SF5">
    <property type="entry name" value="TRANSMEMBRANE PROTEIN 19"/>
    <property type="match status" value="1"/>
</dbReference>
<dbReference type="Proteomes" id="UP000041254">
    <property type="component" value="Unassembled WGS sequence"/>
</dbReference>
<dbReference type="PANTHER" id="PTHR13353">
    <property type="entry name" value="TRANSMEMBRANE PROTEIN 19"/>
    <property type="match status" value="1"/>
</dbReference>
<feature type="region of interest" description="Disordered" evidence="6">
    <location>
        <begin position="1"/>
        <end position="24"/>
    </location>
</feature>
<evidence type="ECO:0000256" key="2">
    <source>
        <dbReference type="ARBA" id="ARBA00009012"/>
    </source>
</evidence>
<dbReference type="GO" id="GO:0016020">
    <property type="term" value="C:membrane"/>
    <property type="evidence" value="ECO:0007669"/>
    <property type="project" value="UniProtKB-SubCell"/>
</dbReference>
<keyword evidence="9" id="KW-1185">Reference proteome</keyword>
<evidence type="ECO:0000256" key="7">
    <source>
        <dbReference type="SAM" id="Phobius"/>
    </source>
</evidence>
<keyword evidence="4 7" id="KW-1133">Transmembrane helix</keyword>
<evidence type="ECO:0000313" key="9">
    <source>
        <dbReference type="Proteomes" id="UP000041254"/>
    </source>
</evidence>
<gene>
    <name evidence="8" type="ORF">Vbra_3633</name>
</gene>
<reference evidence="8 9" key="1">
    <citation type="submission" date="2014-11" db="EMBL/GenBank/DDBJ databases">
        <authorList>
            <person name="Zhu J."/>
            <person name="Qi W."/>
            <person name="Song R."/>
        </authorList>
    </citation>
    <scope>NUCLEOTIDE SEQUENCE [LARGE SCALE GENOMIC DNA]</scope>
</reference>
<name>A0A0G4EBP0_VITBC</name>
<dbReference type="InParanoid" id="A0A0G4EBP0"/>
<evidence type="ECO:0000256" key="5">
    <source>
        <dbReference type="ARBA" id="ARBA00023136"/>
    </source>
</evidence>
<dbReference type="AlphaFoldDB" id="A0A0G4EBP0"/>
<evidence type="ECO:0000256" key="3">
    <source>
        <dbReference type="ARBA" id="ARBA00022692"/>
    </source>
</evidence>
<dbReference type="OMA" id="AYGKRTF"/>
<keyword evidence="3 7" id="KW-0812">Transmembrane</keyword>
<organism evidence="8 9">
    <name type="scientific">Vitrella brassicaformis (strain CCMP3155)</name>
    <dbReference type="NCBI Taxonomy" id="1169540"/>
    <lineage>
        <taxon>Eukaryota</taxon>
        <taxon>Sar</taxon>
        <taxon>Alveolata</taxon>
        <taxon>Colpodellida</taxon>
        <taxon>Vitrellaceae</taxon>
        <taxon>Vitrella</taxon>
    </lineage>
</organism>
<dbReference type="EMBL" id="CDMY01000130">
    <property type="protein sequence ID" value="CEL93054.1"/>
    <property type="molecule type" value="Genomic_DNA"/>
</dbReference>
<sequence length="272" mass="28465">MKTHPHWRESTKPPRLQQTHTRPRAMIPPQVVTSLGVNSGLAGVLAAIKQDVLTSAGLFNAYLLGVCLWSTLGWQGWCSGVLYLVGGSAATKLKKREKEKMGIAEKRGGAREPAQVWGSAATAAFLATLTIPLQGDQAIIDLLKLGVVASFATKLSDTCASEIGKGFGRNTYLATTFTSVPPGTEGAVSLEGTLAGIFGSFVQAAFGAAAGLITVKAIPVCMLAAFLANYVESIIGATAQDKVPWLNNEMVNLLNTAIGAAIAMAIMSFTNK</sequence>
<comment type="similarity">
    <text evidence="2">Belongs to the TMEM19 family.</text>
</comment>
<dbReference type="InterPro" id="IPR002794">
    <property type="entry name" value="DUF92_TMEM19"/>
</dbReference>
<evidence type="ECO:0000256" key="6">
    <source>
        <dbReference type="SAM" id="MobiDB-lite"/>
    </source>
</evidence>
<proteinExistence type="inferred from homology"/>
<accession>A0A0G4EBP0</accession>
<dbReference type="VEuPathDB" id="CryptoDB:Vbra_3633"/>
<dbReference type="Pfam" id="PF01940">
    <property type="entry name" value="DUF92"/>
    <property type="match status" value="1"/>
</dbReference>
<evidence type="ECO:0000256" key="4">
    <source>
        <dbReference type="ARBA" id="ARBA00022989"/>
    </source>
</evidence>
<comment type="subcellular location">
    <subcellularLocation>
        <location evidence="1">Membrane</location>
        <topology evidence="1">Multi-pass membrane protein</topology>
    </subcellularLocation>
</comment>
<evidence type="ECO:0000313" key="8">
    <source>
        <dbReference type="EMBL" id="CEL93054.1"/>
    </source>
</evidence>
<feature type="transmembrane region" description="Helical" evidence="7">
    <location>
        <begin position="204"/>
        <end position="230"/>
    </location>
</feature>
<dbReference type="STRING" id="1169540.A0A0G4EBP0"/>
<feature type="compositionally biased region" description="Basic and acidic residues" evidence="6">
    <location>
        <begin position="1"/>
        <end position="12"/>
    </location>
</feature>
<keyword evidence="5 7" id="KW-0472">Membrane</keyword>
<protein>
    <submittedName>
        <fullName evidence="8">Uncharacterized protein</fullName>
    </submittedName>
</protein>